<comment type="caution">
    <text evidence="1">The sequence shown here is derived from an EMBL/GenBank/DDBJ whole genome shotgun (WGS) entry which is preliminary data.</text>
</comment>
<evidence type="ECO:0008006" key="3">
    <source>
        <dbReference type="Google" id="ProtNLM"/>
    </source>
</evidence>
<dbReference type="Proteomes" id="UP001157915">
    <property type="component" value="Unassembled WGS sequence"/>
</dbReference>
<gene>
    <name evidence="1" type="ORF">SAMN06265367_1061</name>
</gene>
<proteinExistence type="predicted"/>
<dbReference type="EMBL" id="FXUA01000006">
    <property type="protein sequence ID" value="SMP28477.1"/>
    <property type="molecule type" value="Genomic_DNA"/>
</dbReference>
<evidence type="ECO:0000313" key="2">
    <source>
        <dbReference type="Proteomes" id="UP001157915"/>
    </source>
</evidence>
<keyword evidence="2" id="KW-1185">Reference proteome</keyword>
<reference evidence="1 2" key="1">
    <citation type="submission" date="2017-05" db="EMBL/GenBank/DDBJ databases">
        <authorList>
            <person name="Varghese N."/>
            <person name="Submissions S."/>
        </authorList>
    </citation>
    <scope>NUCLEOTIDE SEQUENCE [LARGE SCALE GENOMIC DNA]</scope>
    <source>
        <strain evidence="1 2">DSM 15360</strain>
    </source>
</reference>
<sequence>MICFLLLDCTDNVQQEKTKQAVDINSISNDTLKIEKPVKPKIKKFDINRFQLEADSLLKVLKDEKYSLELKSDTFNFKTDNPEIFTKGHGIFWLLYQDSSERIVRHYLFEPNTKKKLRIYIVEVNYNKKEQLEQVVTKLETSMNDSINAPDSDDFTRWRLSPTNDYVMTSDNKLYWMNMSYSYSNNEVLKFIDRLKSNVDTTKFKGRIICLFGSNCKNKNVP</sequence>
<protein>
    <recommendedName>
        <fullName evidence="3">Lipoprotein</fullName>
    </recommendedName>
</protein>
<name>A0ABY1PAB9_9BACT</name>
<organism evidence="1 2">
    <name type="scientific">Algoriphagus winogradskyi</name>
    <dbReference type="NCBI Taxonomy" id="237017"/>
    <lineage>
        <taxon>Bacteria</taxon>
        <taxon>Pseudomonadati</taxon>
        <taxon>Bacteroidota</taxon>
        <taxon>Cytophagia</taxon>
        <taxon>Cytophagales</taxon>
        <taxon>Cyclobacteriaceae</taxon>
        <taxon>Algoriphagus</taxon>
    </lineage>
</organism>
<accession>A0ABY1PAB9</accession>
<evidence type="ECO:0000313" key="1">
    <source>
        <dbReference type="EMBL" id="SMP28477.1"/>
    </source>
</evidence>